<dbReference type="SMART" id="SM00028">
    <property type="entry name" value="TPR"/>
    <property type="match status" value="2"/>
</dbReference>
<accession>A0A1H9C8M1</accession>
<keyword evidence="1" id="KW-0732">Signal</keyword>
<sequence length="387" mass="43943">MKKMLLTAIGLLSIILSLASCATLQQDIYTYTEENTYIFSSIEVYEDKFIKIDAKTQLDGKAPLEEVTGLLADIAAYKSSTNVIEPYLMARLRAFEGLLYKLQGRNRDAENAYNEARGLQKGDQYVQLLSCRLVKNPEQSLSMIESVLKYDTKNAVLLLEQGKLLYQQNKYDQAISVIDNAFILFDGDGLHNYRTVYNPLRSYIWELYSAYGSDPDVNSKQNLESLQGNLTLDDLVNLTVENTSLLANYQAANTKKNQKQKTQALISTLEKGGYFSAASDQQNAEGTSSYLMTADEINRKMAARFIWNAYVRRSGNLKMLYRYSEKYKKSGRTKSPVLDISVNDDDFDAVLGVIESEFMELPDGRNFKPDEIVTKLQFINWVKKADR</sequence>
<dbReference type="SUPFAM" id="SSF48452">
    <property type="entry name" value="TPR-like"/>
    <property type="match status" value="1"/>
</dbReference>
<evidence type="ECO:0000256" key="1">
    <source>
        <dbReference type="SAM" id="SignalP"/>
    </source>
</evidence>
<keyword evidence="3" id="KW-1185">Reference proteome</keyword>
<organism evidence="2 3">
    <name type="scientific">Treponema bryantii</name>
    <dbReference type="NCBI Taxonomy" id="163"/>
    <lineage>
        <taxon>Bacteria</taxon>
        <taxon>Pseudomonadati</taxon>
        <taxon>Spirochaetota</taxon>
        <taxon>Spirochaetia</taxon>
        <taxon>Spirochaetales</taxon>
        <taxon>Treponemataceae</taxon>
        <taxon>Treponema</taxon>
    </lineage>
</organism>
<name>A0A1H9C8M1_9SPIR</name>
<reference evidence="2 3" key="1">
    <citation type="submission" date="2016-10" db="EMBL/GenBank/DDBJ databases">
        <authorList>
            <person name="de Groot N.N."/>
        </authorList>
    </citation>
    <scope>NUCLEOTIDE SEQUENCE [LARGE SCALE GENOMIC DNA]</scope>
    <source>
        <strain evidence="2 3">B25</strain>
    </source>
</reference>
<proteinExistence type="predicted"/>
<dbReference type="Gene3D" id="1.25.40.10">
    <property type="entry name" value="Tetratricopeptide repeat domain"/>
    <property type="match status" value="1"/>
</dbReference>
<evidence type="ECO:0000313" key="2">
    <source>
        <dbReference type="EMBL" id="SEP97600.1"/>
    </source>
</evidence>
<protein>
    <recommendedName>
        <fullName evidence="4">Tetratricopeptide repeat-containing protein</fullName>
    </recommendedName>
</protein>
<dbReference type="Proteomes" id="UP000182360">
    <property type="component" value="Unassembled WGS sequence"/>
</dbReference>
<gene>
    <name evidence="2" type="ORF">SAMN04487977_10288</name>
</gene>
<dbReference type="AlphaFoldDB" id="A0A1H9C8M1"/>
<dbReference type="RefSeq" id="WP_074641063.1">
    <property type="nucleotide sequence ID" value="NZ_FOFU01000002.1"/>
</dbReference>
<dbReference type="PROSITE" id="PS51257">
    <property type="entry name" value="PROKAR_LIPOPROTEIN"/>
    <property type="match status" value="1"/>
</dbReference>
<dbReference type="EMBL" id="FOFU01000002">
    <property type="protein sequence ID" value="SEP97600.1"/>
    <property type="molecule type" value="Genomic_DNA"/>
</dbReference>
<dbReference type="InterPro" id="IPR011990">
    <property type="entry name" value="TPR-like_helical_dom_sf"/>
</dbReference>
<feature type="signal peptide" evidence="1">
    <location>
        <begin position="1"/>
        <end position="22"/>
    </location>
</feature>
<feature type="chain" id="PRO_5010194642" description="Tetratricopeptide repeat-containing protein" evidence="1">
    <location>
        <begin position="23"/>
        <end position="387"/>
    </location>
</feature>
<dbReference type="OrthoDB" id="355708at2"/>
<dbReference type="InterPro" id="IPR019734">
    <property type="entry name" value="TPR_rpt"/>
</dbReference>
<evidence type="ECO:0000313" key="3">
    <source>
        <dbReference type="Proteomes" id="UP000182360"/>
    </source>
</evidence>
<evidence type="ECO:0008006" key="4">
    <source>
        <dbReference type="Google" id="ProtNLM"/>
    </source>
</evidence>